<feature type="domain" description="HTH lysR-type" evidence="5">
    <location>
        <begin position="1"/>
        <end position="59"/>
    </location>
</feature>
<comment type="similarity">
    <text evidence="1">Belongs to the LysR transcriptional regulatory family.</text>
</comment>
<evidence type="ECO:0000259" key="5">
    <source>
        <dbReference type="PROSITE" id="PS50931"/>
    </source>
</evidence>
<proteinExistence type="inferred from homology"/>
<dbReference type="InterPro" id="IPR036388">
    <property type="entry name" value="WH-like_DNA-bd_sf"/>
</dbReference>
<name>A0ABV7LJN5_9GAMM</name>
<dbReference type="RefSeq" id="WP_386771533.1">
    <property type="nucleotide sequence ID" value="NZ_JBHRUG010000005.1"/>
</dbReference>
<organism evidence="6 7">
    <name type="scientific">Litchfieldella rifensis</name>
    <dbReference type="NCBI Taxonomy" id="762643"/>
    <lineage>
        <taxon>Bacteria</taxon>
        <taxon>Pseudomonadati</taxon>
        <taxon>Pseudomonadota</taxon>
        <taxon>Gammaproteobacteria</taxon>
        <taxon>Oceanospirillales</taxon>
        <taxon>Halomonadaceae</taxon>
        <taxon>Litchfieldella</taxon>
    </lineage>
</organism>
<dbReference type="InterPro" id="IPR000847">
    <property type="entry name" value="LysR_HTH_N"/>
</dbReference>
<dbReference type="Proteomes" id="UP001595579">
    <property type="component" value="Unassembled WGS sequence"/>
</dbReference>
<evidence type="ECO:0000256" key="4">
    <source>
        <dbReference type="ARBA" id="ARBA00023163"/>
    </source>
</evidence>
<evidence type="ECO:0000256" key="2">
    <source>
        <dbReference type="ARBA" id="ARBA00023015"/>
    </source>
</evidence>
<dbReference type="PANTHER" id="PTHR30537:SF72">
    <property type="entry name" value="LYSR FAMILY TRANSCRIPTIONAL REGULATOR"/>
    <property type="match status" value="1"/>
</dbReference>
<dbReference type="Pfam" id="PF00126">
    <property type="entry name" value="HTH_1"/>
    <property type="match status" value="1"/>
</dbReference>
<evidence type="ECO:0000256" key="1">
    <source>
        <dbReference type="ARBA" id="ARBA00009437"/>
    </source>
</evidence>
<dbReference type="CDD" id="cd08472">
    <property type="entry name" value="PBP2_CrgA_like_3"/>
    <property type="match status" value="1"/>
</dbReference>
<keyword evidence="4" id="KW-0804">Transcription</keyword>
<accession>A0ABV7LJN5</accession>
<dbReference type="EMBL" id="JBHRUG010000005">
    <property type="protein sequence ID" value="MFC3282613.1"/>
    <property type="molecule type" value="Genomic_DNA"/>
</dbReference>
<dbReference type="Pfam" id="PF03466">
    <property type="entry name" value="LysR_substrate"/>
    <property type="match status" value="1"/>
</dbReference>
<reference evidence="7" key="1">
    <citation type="journal article" date="2019" name="Int. J. Syst. Evol. Microbiol.">
        <title>The Global Catalogue of Microorganisms (GCM) 10K type strain sequencing project: providing services to taxonomists for standard genome sequencing and annotation.</title>
        <authorList>
            <consortium name="The Broad Institute Genomics Platform"/>
            <consortium name="The Broad Institute Genome Sequencing Center for Infectious Disease"/>
            <person name="Wu L."/>
            <person name="Ma J."/>
        </authorList>
    </citation>
    <scope>NUCLEOTIDE SEQUENCE [LARGE SCALE GENOMIC DNA]</scope>
    <source>
        <strain evidence="7">CECT 7698</strain>
    </source>
</reference>
<evidence type="ECO:0000313" key="6">
    <source>
        <dbReference type="EMBL" id="MFC3282613.1"/>
    </source>
</evidence>
<dbReference type="Gene3D" id="3.40.190.290">
    <property type="match status" value="1"/>
</dbReference>
<dbReference type="PANTHER" id="PTHR30537">
    <property type="entry name" value="HTH-TYPE TRANSCRIPTIONAL REGULATOR"/>
    <property type="match status" value="1"/>
</dbReference>
<dbReference type="SUPFAM" id="SSF53850">
    <property type="entry name" value="Periplasmic binding protein-like II"/>
    <property type="match status" value="1"/>
</dbReference>
<sequence length="313" mass="34537">MDRIDALRIFLRVAEMRSFTKAAVCLQMPRSTVSTAIRELEARLGTRLLNRTTRHVTLTHDGEAFYDRSLRLLAELEELEGLFQDDGSQLSGKLRVEAPGRIARLIIVPALPDFFSRYPGIELEIGASDRPVNLVEGGVDCAIRVGELSESSLIARPLGLLPVVNCASPGYLARHGVPESIADLPHHLAIHYASPFGSIAEDWEYREGGKVRTLPMQGSVTVDSAESYIACCLAGLGLIQVPAYDVQHHLQEGSLIEVLADKQAGPMPLTILYPHRHHRSRLLHVFISWVEALLSKEIHGLTLPQAQRATQQP</sequence>
<dbReference type="InterPro" id="IPR005119">
    <property type="entry name" value="LysR_subst-bd"/>
</dbReference>
<gene>
    <name evidence="6" type="ORF">ACFOEV_03200</name>
</gene>
<evidence type="ECO:0000313" key="7">
    <source>
        <dbReference type="Proteomes" id="UP001595579"/>
    </source>
</evidence>
<dbReference type="InterPro" id="IPR058163">
    <property type="entry name" value="LysR-type_TF_proteobact-type"/>
</dbReference>
<keyword evidence="7" id="KW-1185">Reference proteome</keyword>
<protein>
    <submittedName>
        <fullName evidence="6">LysR family transcriptional regulator</fullName>
    </submittedName>
</protein>
<evidence type="ECO:0000256" key="3">
    <source>
        <dbReference type="ARBA" id="ARBA00023125"/>
    </source>
</evidence>
<comment type="caution">
    <text evidence="6">The sequence shown here is derived from an EMBL/GenBank/DDBJ whole genome shotgun (WGS) entry which is preliminary data.</text>
</comment>
<dbReference type="Gene3D" id="1.10.10.10">
    <property type="entry name" value="Winged helix-like DNA-binding domain superfamily/Winged helix DNA-binding domain"/>
    <property type="match status" value="1"/>
</dbReference>
<dbReference type="PROSITE" id="PS50931">
    <property type="entry name" value="HTH_LYSR"/>
    <property type="match status" value="1"/>
</dbReference>
<dbReference type="SUPFAM" id="SSF46785">
    <property type="entry name" value="Winged helix' DNA-binding domain"/>
    <property type="match status" value="1"/>
</dbReference>
<keyword evidence="2" id="KW-0805">Transcription regulation</keyword>
<keyword evidence="3" id="KW-0238">DNA-binding</keyword>
<dbReference type="InterPro" id="IPR036390">
    <property type="entry name" value="WH_DNA-bd_sf"/>
</dbReference>